<reference evidence="2 3" key="1">
    <citation type="submission" date="2016-08" db="EMBL/GenBank/DDBJ databases">
        <title>A new outlook on sporulation: Clostridium algidixylanolyticum.</title>
        <authorList>
            <person name="Poppleton D.I."/>
            <person name="Gribaldo S."/>
        </authorList>
    </citation>
    <scope>NUCLEOTIDE SEQUENCE [LARGE SCALE GENOMIC DNA]</scope>
    <source>
        <strain evidence="2 3">SPL73</strain>
    </source>
</reference>
<sequence length="77" mass="8889">MKKLIDGLRDRYQRYGFALKYIHATEYNNKAIHHHLIINNINDGKKVTSDYIRELTERNGMGIELTAGANLTVGLMR</sequence>
<dbReference type="EMBL" id="MCIA01000022">
    <property type="protein sequence ID" value="RKD31315.1"/>
    <property type="molecule type" value="Genomic_DNA"/>
</dbReference>
<evidence type="ECO:0000313" key="3">
    <source>
        <dbReference type="Proteomes" id="UP000284277"/>
    </source>
</evidence>
<evidence type="ECO:0000313" key="2">
    <source>
        <dbReference type="EMBL" id="RKD31315.1"/>
    </source>
</evidence>
<protein>
    <recommendedName>
        <fullName evidence="1">Replication-associated protein ORF2/G2P domain-containing protein</fullName>
    </recommendedName>
</protein>
<dbReference type="AlphaFoldDB" id="A0A419T1G4"/>
<proteinExistence type="predicted"/>
<accession>A0A419T1G4</accession>
<gene>
    <name evidence="2" type="ORF">BET01_20945</name>
</gene>
<dbReference type="InterPro" id="IPR056906">
    <property type="entry name" value="ORF2/G2P_dom"/>
</dbReference>
<dbReference type="RefSeq" id="WP_207667612.1">
    <property type="nucleotide sequence ID" value="NZ_MCIA01000022.1"/>
</dbReference>
<dbReference type="Pfam" id="PF23343">
    <property type="entry name" value="REP_ORF2-G2P"/>
    <property type="match status" value="1"/>
</dbReference>
<dbReference type="Proteomes" id="UP000284277">
    <property type="component" value="Unassembled WGS sequence"/>
</dbReference>
<keyword evidence="3" id="KW-1185">Reference proteome</keyword>
<feature type="domain" description="Replication-associated protein ORF2/G2P" evidence="1">
    <location>
        <begin position="1"/>
        <end position="55"/>
    </location>
</feature>
<evidence type="ECO:0000259" key="1">
    <source>
        <dbReference type="Pfam" id="PF23343"/>
    </source>
</evidence>
<organism evidence="2 3">
    <name type="scientific">Lacrimispora algidixylanolytica</name>
    <dbReference type="NCBI Taxonomy" id="94868"/>
    <lineage>
        <taxon>Bacteria</taxon>
        <taxon>Bacillati</taxon>
        <taxon>Bacillota</taxon>
        <taxon>Clostridia</taxon>
        <taxon>Lachnospirales</taxon>
        <taxon>Lachnospiraceae</taxon>
        <taxon>Lacrimispora</taxon>
    </lineage>
</organism>
<comment type="caution">
    <text evidence="2">The sequence shown here is derived from an EMBL/GenBank/DDBJ whole genome shotgun (WGS) entry which is preliminary data.</text>
</comment>
<name>A0A419T1G4_9FIRM</name>